<dbReference type="PANTHER" id="PTHR43757">
    <property type="entry name" value="AMINOMETHYLTRANSFERASE"/>
    <property type="match status" value="1"/>
</dbReference>
<dbReference type="OrthoDB" id="5845045at2759"/>
<dbReference type="Gene3D" id="3.30.70.1400">
    <property type="entry name" value="Aminomethyltransferase beta-barrel domains"/>
    <property type="match status" value="1"/>
</dbReference>
<dbReference type="InterPro" id="IPR027266">
    <property type="entry name" value="TrmE/GcvT-like"/>
</dbReference>
<evidence type="ECO:0000313" key="2">
    <source>
        <dbReference type="EMBL" id="PIO60314.1"/>
    </source>
</evidence>
<name>A0A2G9TQQ0_TELCI</name>
<dbReference type="Pfam" id="PF01571">
    <property type="entry name" value="GCV_T"/>
    <property type="match status" value="1"/>
</dbReference>
<organism evidence="2 3">
    <name type="scientific">Teladorsagia circumcincta</name>
    <name type="common">Brown stomach worm</name>
    <name type="synonym">Ostertagia circumcincta</name>
    <dbReference type="NCBI Taxonomy" id="45464"/>
    <lineage>
        <taxon>Eukaryota</taxon>
        <taxon>Metazoa</taxon>
        <taxon>Ecdysozoa</taxon>
        <taxon>Nematoda</taxon>
        <taxon>Chromadorea</taxon>
        <taxon>Rhabditida</taxon>
        <taxon>Rhabditina</taxon>
        <taxon>Rhabditomorpha</taxon>
        <taxon>Strongyloidea</taxon>
        <taxon>Trichostrongylidae</taxon>
        <taxon>Teladorsagia</taxon>
    </lineage>
</organism>
<dbReference type="EMBL" id="KZ355719">
    <property type="protein sequence ID" value="PIO60314.1"/>
    <property type="molecule type" value="Genomic_DNA"/>
</dbReference>
<feature type="non-terminal residue" evidence="2">
    <location>
        <position position="207"/>
    </location>
</feature>
<reference evidence="2 3" key="1">
    <citation type="submission" date="2015-09" db="EMBL/GenBank/DDBJ databases">
        <title>Draft genome of the parasitic nematode Teladorsagia circumcincta isolate WARC Sus (inbred).</title>
        <authorList>
            <person name="Mitreva M."/>
        </authorList>
    </citation>
    <scope>NUCLEOTIDE SEQUENCE [LARGE SCALE GENOMIC DNA]</scope>
    <source>
        <strain evidence="2 3">S</strain>
    </source>
</reference>
<sequence length="207" mass="23692">MGKIPENSHFSYERPLWYDKTPKSDRNALYWGQDSLVGKPIWFDEVAAEYEACRERVGLIDMSSFAKFDITGPDVVRFLQYLCSANIDRDVGTTIYSGMQHERGGYVTDCTLSRLSENSYFMVAPTIQQERCTSWMKYWATKMNANVHIQDVTGMYTVLDVVGPSSRYLMADVCTAYVENKEFGVSAQFLNKGIYELDIAGKRFPVR</sequence>
<dbReference type="PANTHER" id="PTHR43757:SF15">
    <property type="entry name" value="PYRUVATE DEHYDROGENASE PHOSPHATASE REGULATORY SUBUNIT, MITOCHONDRIAL-LIKE"/>
    <property type="match status" value="1"/>
</dbReference>
<proteinExistence type="predicted"/>
<dbReference type="InterPro" id="IPR006222">
    <property type="entry name" value="GCVT_N"/>
</dbReference>
<evidence type="ECO:0000313" key="3">
    <source>
        <dbReference type="Proteomes" id="UP000230423"/>
    </source>
</evidence>
<evidence type="ECO:0000259" key="1">
    <source>
        <dbReference type="Pfam" id="PF01571"/>
    </source>
</evidence>
<dbReference type="AlphaFoldDB" id="A0A2G9TQQ0"/>
<dbReference type="Gene3D" id="3.30.1360.120">
    <property type="entry name" value="Probable tRNA modification gtpase trme, domain 1"/>
    <property type="match status" value="1"/>
</dbReference>
<accession>A0A2G9TQQ0</accession>
<feature type="domain" description="GCVT N-terminal" evidence="1">
    <location>
        <begin position="10"/>
        <end position="184"/>
    </location>
</feature>
<gene>
    <name evidence="2" type="ORF">TELCIR_18191</name>
</gene>
<protein>
    <submittedName>
        <fullName evidence="2">Glycine cleavage T-protein</fullName>
    </submittedName>
</protein>
<dbReference type="GO" id="GO:0005739">
    <property type="term" value="C:mitochondrion"/>
    <property type="evidence" value="ECO:0007669"/>
    <property type="project" value="TreeGrafter"/>
</dbReference>
<dbReference type="SUPFAM" id="SSF103025">
    <property type="entry name" value="Folate-binding domain"/>
    <property type="match status" value="1"/>
</dbReference>
<dbReference type="Proteomes" id="UP000230423">
    <property type="component" value="Unassembled WGS sequence"/>
</dbReference>
<keyword evidence="3" id="KW-1185">Reference proteome</keyword>
<dbReference type="InterPro" id="IPR028896">
    <property type="entry name" value="GcvT/YgfZ/DmdA"/>
</dbReference>